<protein>
    <submittedName>
        <fullName evidence="2">Uncharacterized protein</fullName>
    </submittedName>
</protein>
<organism evidence="2 3">
    <name type="scientific">Trichostrongylus colubriformis</name>
    <name type="common">Black scour worm</name>
    <dbReference type="NCBI Taxonomy" id="6319"/>
    <lineage>
        <taxon>Eukaryota</taxon>
        <taxon>Metazoa</taxon>
        <taxon>Ecdysozoa</taxon>
        <taxon>Nematoda</taxon>
        <taxon>Chromadorea</taxon>
        <taxon>Rhabditida</taxon>
        <taxon>Rhabditina</taxon>
        <taxon>Rhabditomorpha</taxon>
        <taxon>Strongyloidea</taxon>
        <taxon>Trichostrongylidae</taxon>
        <taxon>Trichostrongylus</taxon>
    </lineage>
</organism>
<dbReference type="EMBL" id="WIXE01022696">
    <property type="protein sequence ID" value="KAK5967261.1"/>
    <property type="molecule type" value="Genomic_DNA"/>
</dbReference>
<dbReference type="AlphaFoldDB" id="A0AAN8IBV1"/>
<name>A0AAN8IBV1_TRICO</name>
<accession>A0AAN8IBV1</accession>
<evidence type="ECO:0000313" key="3">
    <source>
        <dbReference type="Proteomes" id="UP001331761"/>
    </source>
</evidence>
<reference evidence="2 3" key="1">
    <citation type="submission" date="2019-10" db="EMBL/GenBank/DDBJ databases">
        <title>Assembly and Annotation for the nematode Trichostrongylus colubriformis.</title>
        <authorList>
            <person name="Martin J."/>
        </authorList>
    </citation>
    <scope>NUCLEOTIDE SEQUENCE [LARGE SCALE GENOMIC DNA]</scope>
    <source>
        <strain evidence="2">G859</strain>
        <tissue evidence="2">Whole worm</tissue>
    </source>
</reference>
<evidence type="ECO:0000256" key="1">
    <source>
        <dbReference type="SAM" id="MobiDB-lite"/>
    </source>
</evidence>
<feature type="compositionally biased region" description="Low complexity" evidence="1">
    <location>
        <begin position="10"/>
        <end position="22"/>
    </location>
</feature>
<evidence type="ECO:0000313" key="2">
    <source>
        <dbReference type="EMBL" id="KAK5967261.1"/>
    </source>
</evidence>
<comment type="caution">
    <text evidence="2">The sequence shown here is derived from an EMBL/GenBank/DDBJ whole genome shotgun (WGS) entry which is preliminary data.</text>
</comment>
<sequence length="85" mass="9221">MNQIPQSLSTAGTRNARRPATATTINNCDSTFAVGLGRAVRAEEYARILLSQSYMRMVKQSTAFSQRVRRIAIASTATANNSLVS</sequence>
<gene>
    <name evidence="2" type="ORF">GCK32_017829</name>
</gene>
<keyword evidence="3" id="KW-1185">Reference proteome</keyword>
<proteinExistence type="predicted"/>
<feature type="region of interest" description="Disordered" evidence="1">
    <location>
        <begin position="1"/>
        <end position="22"/>
    </location>
</feature>
<dbReference type="Proteomes" id="UP001331761">
    <property type="component" value="Unassembled WGS sequence"/>
</dbReference>